<dbReference type="InterPro" id="IPR011990">
    <property type="entry name" value="TPR-like_helical_dom_sf"/>
</dbReference>
<feature type="repeat" description="TPR" evidence="1">
    <location>
        <begin position="92"/>
        <end position="125"/>
    </location>
</feature>
<organism evidence="2 4">
    <name type="scientific">Ardenticatena maritima</name>
    <dbReference type="NCBI Taxonomy" id="872965"/>
    <lineage>
        <taxon>Bacteria</taxon>
        <taxon>Bacillati</taxon>
        <taxon>Chloroflexota</taxon>
        <taxon>Ardenticatenia</taxon>
        <taxon>Ardenticatenales</taxon>
        <taxon>Ardenticatenaceae</taxon>
        <taxon>Ardenticatena</taxon>
    </lineage>
</organism>
<reference evidence="3 5" key="2">
    <citation type="submission" date="2015-07" db="EMBL/GenBank/DDBJ databases">
        <title>Whole genome sequence of Ardenticatena maritima DSM 23922.</title>
        <authorList>
            <person name="Hemp J."/>
            <person name="Ward L.M."/>
            <person name="Pace L.A."/>
            <person name="Fischer W.W."/>
        </authorList>
    </citation>
    <scope>NUCLEOTIDE SEQUENCE [LARGE SCALE GENOMIC DNA]</scope>
    <source>
        <strain evidence="3 5">110S</strain>
    </source>
</reference>
<comment type="caution">
    <text evidence="2">The sequence shown here is derived from an EMBL/GenBank/DDBJ whole genome shotgun (WGS) entry which is preliminary data.</text>
</comment>
<dbReference type="EMBL" id="BBZA01000122">
    <property type="protein sequence ID" value="GAP63178.1"/>
    <property type="molecule type" value="Genomic_DNA"/>
</dbReference>
<dbReference type="PANTHER" id="PTHR12558:SF13">
    <property type="entry name" value="CELL DIVISION CYCLE PROTEIN 27 HOMOLOG"/>
    <property type="match status" value="1"/>
</dbReference>
<keyword evidence="4" id="KW-1185">Reference proteome</keyword>
<dbReference type="Proteomes" id="UP000037784">
    <property type="component" value="Unassembled WGS sequence"/>
</dbReference>
<dbReference type="EMBL" id="LGKN01000003">
    <property type="protein sequence ID" value="KPL89718.1"/>
    <property type="molecule type" value="Genomic_DNA"/>
</dbReference>
<dbReference type="InterPro" id="IPR019734">
    <property type="entry name" value="TPR_rpt"/>
</dbReference>
<dbReference type="PATRIC" id="fig|872965.6.peg.944"/>
<evidence type="ECO:0000313" key="3">
    <source>
        <dbReference type="EMBL" id="KPL89718.1"/>
    </source>
</evidence>
<gene>
    <name evidence="2" type="ORF">ARMA_1601</name>
    <name evidence="3" type="ORF">SE16_04845</name>
</gene>
<sequence>MRQTLRTRWNLVVGLLGSLILLFALWRAGAPAWLLWAYNIERAGYALDRALVWPEPRLSDSLPMLAADADEATLRTALAHLAAAMRWRPDHFHAYRLAGHLYAAQHDWRHAAESLAQAAQREPRNPLLPWEEGLMYEQMALAVERAPREAMLAHFAAGTVEAPAAPLDTPFCQGNDLRTCYVGRTEWALPPAHVAGALPESAPVLFTHPPVKVRAELTIPTQTPALLFQHGLAPEARDYGTDGATFQVWVETPDGATMVYERTVDGETARRGWVWGVADLSPWVGQTVTVVLVSGPGPSGNTQGDWYGWGDLVLTTPRAARYAQQAPRAQMRAVWLAAGFTPDYLVQRALESLTRLQDPADARRWAARIIALDPTQPHGYSIMADAYAAEKMWAAAAAFYREAAQRAPDVRDHIYNAARMEIELGNLETAANLLEQTPNLPLGAMPRSVILYELGNLYRTRLRDPERALQAYDRALEWREWGDRPNLEAETHVQRGNVLRQLRDYEAALAAYRAALALNPEHYWAIVGEAQALHALGQSDAALARLDAAIALNPNQAYAFNVKGDILRALARIDEARAAYQAALERDPDNRALQDKLNALENQSSP</sequence>
<dbReference type="Pfam" id="PF13181">
    <property type="entry name" value="TPR_8"/>
    <property type="match status" value="1"/>
</dbReference>
<feature type="repeat" description="TPR" evidence="1">
    <location>
        <begin position="489"/>
        <end position="522"/>
    </location>
</feature>
<dbReference type="InParanoid" id="A0A0M9UCQ4"/>
<keyword evidence="1" id="KW-0802">TPR repeat</keyword>
<evidence type="ECO:0000313" key="4">
    <source>
        <dbReference type="Proteomes" id="UP000037784"/>
    </source>
</evidence>
<dbReference type="Pfam" id="PF14559">
    <property type="entry name" value="TPR_19"/>
    <property type="match status" value="1"/>
</dbReference>
<feature type="repeat" description="TPR" evidence="1">
    <location>
        <begin position="557"/>
        <end position="590"/>
    </location>
</feature>
<dbReference type="SUPFAM" id="SSF48452">
    <property type="entry name" value="TPR-like"/>
    <property type="match status" value="2"/>
</dbReference>
<evidence type="ECO:0000313" key="5">
    <source>
        <dbReference type="Proteomes" id="UP000050502"/>
    </source>
</evidence>
<dbReference type="RefSeq" id="WP_054493052.1">
    <property type="nucleotide sequence ID" value="NZ_BBZA01000122.1"/>
</dbReference>
<evidence type="ECO:0000313" key="2">
    <source>
        <dbReference type="EMBL" id="GAP63178.1"/>
    </source>
</evidence>
<accession>A0A0M9UCQ4</accession>
<proteinExistence type="predicted"/>
<dbReference type="SMART" id="SM00028">
    <property type="entry name" value="TPR"/>
    <property type="match status" value="6"/>
</dbReference>
<dbReference type="PANTHER" id="PTHR12558">
    <property type="entry name" value="CELL DIVISION CYCLE 16,23,27"/>
    <property type="match status" value="1"/>
</dbReference>
<evidence type="ECO:0000256" key="1">
    <source>
        <dbReference type="PROSITE-ProRule" id="PRU00339"/>
    </source>
</evidence>
<dbReference type="PROSITE" id="PS50005">
    <property type="entry name" value="TPR"/>
    <property type="match status" value="3"/>
</dbReference>
<dbReference type="Gene3D" id="1.25.40.10">
    <property type="entry name" value="Tetratricopeptide repeat domain"/>
    <property type="match status" value="4"/>
</dbReference>
<dbReference type="Proteomes" id="UP000050502">
    <property type="component" value="Unassembled WGS sequence"/>
</dbReference>
<dbReference type="STRING" id="872965.SE16_04845"/>
<name>A0A0M9UCQ4_9CHLR</name>
<evidence type="ECO:0008006" key="6">
    <source>
        <dbReference type="Google" id="ProtNLM"/>
    </source>
</evidence>
<dbReference type="OrthoDB" id="162787at2"/>
<protein>
    <recommendedName>
        <fullName evidence="6">Tetratricopeptide repeat protein</fullName>
    </recommendedName>
</protein>
<reference evidence="2 4" key="1">
    <citation type="journal article" date="2015" name="Genome Announc.">
        <title>Draft Genome Sequence of a Heterotrophic Facultative Anaerobic Thermophilic Bacterium, Ardenticatena maritima Strain 110ST.</title>
        <authorList>
            <person name="Kawaichi S."/>
            <person name="Yoshida T."/>
            <person name="Sako Y."/>
            <person name="Nakamura R."/>
        </authorList>
    </citation>
    <scope>NUCLEOTIDE SEQUENCE [LARGE SCALE GENOMIC DNA]</scope>
    <source>
        <strain evidence="2 4">110S</strain>
    </source>
</reference>
<reference evidence="4" key="3">
    <citation type="submission" date="2015-08" db="EMBL/GenBank/DDBJ databases">
        <title>Draft Genome Sequence of a Heterotrophic Facultative Anaerobic Bacterium Ardenticatena maritima Strain 110S.</title>
        <authorList>
            <person name="Kawaichi S."/>
            <person name="Yoshida T."/>
            <person name="Sako Y."/>
            <person name="Nakamura R."/>
        </authorList>
    </citation>
    <scope>NUCLEOTIDE SEQUENCE [LARGE SCALE GENOMIC DNA]</scope>
    <source>
        <strain evidence="4">110S</strain>
    </source>
</reference>
<dbReference type="AlphaFoldDB" id="A0A0M9UCQ4"/>
<dbReference type="PROSITE" id="PS50293">
    <property type="entry name" value="TPR_REGION"/>
    <property type="match status" value="1"/>
</dbReference>